<comment type="caution">
    <text evidence="5">The sequence shown here is derived from an EMBL/GenBank/DDBJ whole genome shotgun (WGS) entry which is preliminary data.</text>
</comment>
<reference evidence="5" key="1">
    <citation type="journal article" date="2018" name="DNA Res.">
        <title>Multiple hybrid de novo genome assembly of finger millet, an orphan allotetraploid crop.</title>
        <authorList>
            <person name="Hatakeyama M."/>
            <person name="Aluri S."/>
            <person name="Balachadran M.T."/>
            <person name="Sivarajan S.R."/>
            <person name="Patrignani A."/>
            <person name="Gruter S."/>
            <person name="Poveda L."/>
            <person name="Shimizu-Inatsugi R."/>
            <person name="Baeten J."/>
            <person name="Francoijs K.J."/>
            <person name="Nataraja K.N."/>
            <person name="Reddy Y.A.N."/>
            <person name="Phadnis S."/>
            <person name="Ravikumar R.L."/>
            <person name="Schlapbach R."/>
            <person name="Sreeman S.M."/>
            <person name="Shimizu K.K."/>
        </authorList>
    </citation>
    <scope>NUCLEOTIDE SEQUENCE</scope>
</reference>
<dbReference type="InterPro" id="IPR056423">
    <property type="entry name" value="BACK_BPM_SPOP"/>
</dbReference>
<dbReference type="SMART" id="SM00225">
    <property type="entry name" value="BTB"/>
    <property type="match status" value="1"/>
</dbReference>
<dbReference type="Proteomes" id="UP001054889">
    <property type="component" value="Unassembled WGS sequence"/>
</dbReference>
<protein>
    <submittedName>
        <fullName evidence="5">Uncharacterized protein</fullName>
    </submittedName>
</protein>
<dbReference type="AlphaFoldDB" id="A0AAV5BGP6"/>
<dbReference type="SUPFAM" id="SSF49599">
    <property type="entry name" value="TRAF domain-like"/>
    <property type="match status" value="1"/>
</dbReference>
<gene>
    <name evidence="5" type="primary">ga00297</name>
    <name evidence="5" type="ORF">PR202_ga00297</name>
</gene>
<dbReference type="Gene3D" id="1.25.40.420">
    <property type="match status" value="1"/>
</dbReference>
<dbReference type="Gene3D" id="3.30.710.10">
    <property type="entry name" value="Potassium Channel Kv1.1, Chain A"/>
    <property type="match status" value="1"/>
</dbReference>
<dbReference type="Pfam" id="PF22486">
    <property type="entry name" value="MATH_2"/>
    <property type="match status" value="1"/>
</dbReference>
<dbReference type="InterPro" id="IPR008974">
    <property type="entry name" value="TRAF-like"/>
</dbReference>
<dbReference type="CDD" id="cd18280">
    <property type="entry name" value="BTB_POZ_BPM_plant"/>
    <property type="match status" value="1"/>
</dbReference>
<proteinExistence type="inferred from homology"/>
<sequence length="373" mass="41497">MSIHFSDCSTMPPAGSASAIVGRTVEGHHLLHIEGYSRIKEDKATGNFIRSCRFIGGDRHWRIDYYPNGKTAIYAEFISIFLVLDDRDTFPFQARARFSLLDQDGIPVPSHTRTTSLCTFSDNRMLGLGNGHGPHGFYDFIRKDLLEKSEHLNDDCFKIRCDVIIPKEVHTEDRAATPALNPVPVPPSDLSRHLGNLLDAKDGADVTFQVAGETFCAHKCVLAARSPVFKAQFFGAMTKQGTDTEVIRVDDMEAEAFEALLSFLYTDTLPEFPGERQSAMNQHLLVAADKYNLERLKQICEDNLCKHIETGTAATILTLAEQHNSHILKKVCTQFLSSPSALKEMVETDGFEHLAKSCPSVLKELISKFSTST</sequence>
<dbReference type="InterPro" id="IPR011333">
    <property type="entry name" value="SKP1/BTB/POZ_sf"/>
</dbReference>
<evidence type="ECO:0000313" key="5">
    <source>
        <dbReference type="EMBL" id="GJM84612.1"/>
    </source>
</evidence>
<feature type="domain" description="BTB" evidence="3">
    <location>
        <begin position="204"/>
        <end position="273"/>
    </location>
</feature>
<dbReference type="Pfam" id="PF24570">
    <property type="entry name" value="BACK_BPM_SPOP"/>
    <property type="match status" value="1"/>
</dbReference>
<comment type="similarity">
    <text evidence="2">Belongs to the Tdpoz family.</text>
</comment>
<dbReference type="EMBL" id="BQKI01000001">
    <property type="protein sequence ID" value="GJM84612.1"/>
    <property type="molecule type" value="Genomic_DNA"/>
</dbReference>
<accession>A0AAV5BGP6</accession>
<dbReference type="InterPro" id="IPR002083">
    <property type="entry name" value="MATH/TRAF_dom"/>
</dbReference>
<dbReference type="PROSITE" id="PS50144">
    <property type="entry name" value="MATH"/>
    <property type="match status" value="1"/>
</dbReference>
<evidence type="ECO:0000313" key="6">
    <source>
        <dbReference type="Proteomes" id="UP001054889"/>
    </source>
</evidence>
<name>A0AAV5BGP6_ELECO</name>
<dbReference type="PANTHER" id="PTHR26379:SF396">
    <property type="entry name" value="BTB_POZ DOMAIN CONTAINING PROTEIN"/>
    <property type="match status" value="1"/>
</dbReference>
<dbReference type="Gene3D" id="2.60.210.10">
    <property type="entry name" value="Apoptosis, Tumor Necrosis Factor Receptor Associated Protein 2, Chain A"/>
    <property type="match status" value="1"/>
</dbReference>
<dbReference type="PROSITE" id="PS50097">
    <property type="entry name" value="BTB"/>
    <property type="match status" value="1"/>
</dbReference>
<keyword evidence="6" id="KW-1185">Reference proteome</keyword>
<dbReference type="InterPro" id="IPR000210">
    <property type="entry name" value="BTB/POZ_dom"/>
</dbReference>
<dbReference type="InterPro" id="IPR045005">
    <property type="entry name" value="BPM1-6"/>
</dbReference>
<dbReference type="SUPFAM" id="SSF54695">
    <property type="entry name" value="POZ domain"/>
    <property type="match status" value="1"/>
</dbReference>
<feature type="domain" description="MATH" evidence="4">
    <location>
        <begin position="26"/>
        <end position="163"/>
    </location>
</feature>
<evidence type="ECO:0000256" key="2">
    <source>
        <dbReference type="ARBA" id="ARBA00010846"/>
    </source>
</evidence>
<dbReference type="PANTHER" id="PTHR26379">
    <property type="entry name" value="BTB/POZ AND MATH DOMAIN-CONTAINING PROTEIN 1"/>
    <property type="match status" value="1"/>
</dbReference>
<dbReference type="GO" id="GO:0016567">
    <property type="term" value="P:protein ubiquitination"/>
    <property type="evidence" value="ECO:0007669"/>
    <property type="project" value="InterPro"/>
</dbReference>
<evidence type="ECO:0000256" key="1">
    <source>
        <dbReference type="ARBA" id="ARBA00004906"/>
    </source>
</evidence>
<organism evidence="5 6">
    <name type="scientific">Eleusine coracana subsp. coracana</name>
    <dbReference type="NCBI Taxonomy" id="191504"/>
    <lineage>
        <taxon>Eukaryota</taxon>
        <taxon>Viridiplantae</taxon>
        <taxon>Streptophyta</taxon>
        <taxon>Embryophyta</taxon>
        <taxon>Tracheophyta</taxon>
        <taxon>Spermatophyta</taxon>
        <taxon>Magnoliopsida</taxon>
        <taxon>Liliopsida</taxon>
        <taxon>Poales</taxon>
        <taxon>Poaceae</taxon>
        <taxon>PACMAD clade</taxon>
        <taxon>Chloridoideae</taxon>
        <taxon>Cynodonteae</taxon>
        <taxon>Eleusininae</taxon>
        <taxon>Eleusine</taxon>
    </lineage>
</organism>
<reference evidence="5" key="2">
    <citation type="submission" date="2021-12" db="EMBL/GenBank/DDBJ databases">
        <title>Resequencing data analysis of finger millet.</title>
        <authorList>
            <person name="Hatakeyama M."/>
            <person name="Aluri S."/>
            <person name="Balachadran M.T."/>
            <person name="Sivarajan S.R."/>
            <person name="Poveda L."/>
            <person name="Shimizu-Inatsugi R."/>
            <person name="Schlapbach R."/>
            <person name="Sreeman S.M."/>
            <person name="Shimizu K.K."/>
        </authorList>
    </citation>
    <scope>NUCLEOTIDE SEQUENCE</scope>
</reference>
<dbReference type="Pfam" id="PF00651">
    <property type="entry name" value="BTB"/>
    <property type="match status" value="1"/>
</dbReference>
<dbReference type="CDD" id="cd00121">
    <property type="entry name" value="MATH"/>
    <property type="match status" value="1"/>
</dbReference>
<comment type="pathway">
    <text evidence="1">Protein modification; protein ubiquitination.</text>
</comment>
<evidence type="ECO:0000259" key="4">
    <source>
        <dbReference type="PROSITE" id="PS50144"/>
    </source>
</evidence>
<evidence type="ECO:0000259" key="3">
    <source>
        <dbReference type="PROSITE" id="PS50097"/>
    </source>
</evidence>